<sequence length="91" mass="10465">MANKRVLKRTINYICSDLFSECIAASLYNGHHVNRDNLDALLSSIIVIHSDYIRRISHVEPGMKSKAYFKSLIRDFNKQIDEVIDQINNLG</sequence>
<evidence type="ECO:0000313" key="1">
    <source>
        <dbReference type="EMBL" id="BFO70596.1"/>
    </source>
</evidence>
<organism evidence="1">
    <name type="scientific">Prevotella sp. GTC17253</name>
    <dbReference type="NCBI Taxonomy" id="3236793"/>
    <lineage>
        <taxon>Bacteria</taxon>
        <taxon>Pseudomonadati</taxon>
        <taxon>Bacteroidota</taxon>
        <taxon>Bacteroidia</taxon>
        <taxon>Bacteroidales</taxon>
        <taxon>Prevotellaceae</taxon>
        <taxon>Prevotella</taxon>
    </lineage>
</organism>
<accession>A0AB33IRL1</accession>
<dbReference type="AlphaFoldDB" id="A0AB33IRL1"/>
<reference evidence="1" key="1">
    <citation type="submission" date="2024-07" db="EMBL/GenBank/DDBJ databases">
        <title>Complete genome sequence of Prevotella sp. YM-2024 GTC17253.</title>
        <authorList>
            <person name="Hayashi M."/>
            <person name="Muto Y."/>
            <person name="Tanaka K."/>
            <person name="Niwa H."/>
        </authorList>
    </citation>
    <scope>NUCLEOTIDE SEQUENCE</scope>
    <source>
        <strain evidence="1">GTC17253</strain>
    </source>
</reference>
<gene>
    <name evidence="1" type="ORF">GTC17253_05620</name>
</gene>
<evidence type="ECO:0008006" key="2">
    <source>
        <dbReference type="Google" id="ProtNLM"/>
    </source>
</evidence>
<protein>
    <recommendedName>
        <fullName evidence="2">RteC protein</fullName>
    </recommendedName>
</protein>
<name>A0AB33IRL1_9BACT</name>
<proteinExistence type="predicted"/>
<dbReference type="EMBL" id="AP035785">
    <property type="protein sequence ID" value="BFO70596.1"/>
    <property type="molecule type" value="Genomic_DNA"/>
</dbReference>